<dbReference type="PANTHER" id="PTHR10625:SF10">
    <property type="entry name" value="HISTONE DEACETYLASE HDAC1"/>
    <property type="match status" value="1"/>
</dbReference>
<dbReference type="STRING" id="1903181.BTN85_1863"/>
<dbReference type="InterPro" id="IPR037138">
    <property type="entry name" value="His_deacetylse_dom_sf"/>
</dbReference>
<sequence length="134" mass="15625">MNKKRIKTQTKIDRDLKSKPHLGLIYHQNYLLHEHSPTHPERKERLMYTLDQLKEEGIFSFPNIEVIEPKKSSREELELVHTEKYLDKLETKSKKGKETAIDKEKETILQEPTYEQAKLAAAGAIKASEVVLED</sequence>
<dbReference type="Gene3D" id="3.40.800.20">
    <property type="entry name" value="Histone deacetylase domain"/>
    <property type="match status" value="1"/>
</dbReference>
<keyword evidence="3" id="KW-1185">Reference proteome</keyword>
<evidence type="ECO:0000313" key="3">
    <source>
        <dbReference type="Proteomes" id="UP000185744"/>
    </source>
</evidence>
<organism evidence="2 3">
    <name type="scientific">Methanohalarchaeum thermophilum</name>
    <dbReference type="NCBI Taxonomy" id="1903181"/>
    <lineage>
        <taxon>Archaea</taxon>
        <taxon>Methanobacteriati</taxon>
        <taxon>Methanobacteriota</taxon>
        <taxon>Methanonatronarchaeia</taxon>
        <taxon>Methanonatronarchaeales</taxon>
        <taxon>Methanonatronarchaeaceae</taxon>
        <taxon>Candidatus Methanohalarchaeum</taxon>
    </lineage>
</organism>
<dbReference type="InParanoid" id="A0A1Q6DS61"/>
<dbReference type="Proteomes" id="UP000185744">
    <property type="component" value="Unassembled WGS sequence"/>
</dbReference>
<evidence type="ECO:0000259" key="1">
    <source>
        <dbReference type="Pfam" id="PF00850"/>
    </source>
</evidence>
<dbReference type="EMBL" id="MSDW01000002">
    <property type="protein sequence ID" value="OKY77215.1"/>
    <property type="molecule type" value="Genomic_DNA"/>
</dbReference>
<reference evidence="2" key="1">
    <citation type="submission" date="2016-12" db="EMBL/GenBank/DDBJ databases">
        <title>Discovery of methanogenic haloarchaea.</title>
        <authorList>
            <person name="Sorokin D.Y."/>
            <person name="Makarova K.S."/>
            <person name="Abbas B."/>
            <person name="Ferrer M."/>
            <person name="Golyshin P.N."/>
        </authorList>
    </citation>
    <scope>NUCLEOTIDE SEQUENCE [LARGE SCALE GENOMIC DNA]</scope>
    <source>
        <strain evidence="2">HMET1</strain>
    </source>
</reference>
<protein>
    <submittedName>
        <fullName evidence="2">Deacetylase family protein</fullName>
    </submittedName>
</protein>
<dbReference type="AlphaFoldDB" id="A0A1Q6DS61"/>
<dbReference type="Pfam" id="PF00850">
    <property type="entry name" value="Hist_deacetyl"/>
    <property type="match status" value="1"/>
</dbReference>
<dbReference type="InterPro" id="IPR023801">
    <property type="entry name" value="His_deacetylse_dom"/>
</dbReference>
<gene>
    <name evidence="2" type="ORF">BTN85_1863</name>
</gene>
<dbReference type="GO" id="GO:0040029">
    <property type="term" value="P:epigenetic regulation of gene expression"/>
    <property type="evidence" value="ECO:0007669"/>
    <property type="project" value="TreeGrafter"/>
</dbReference>
<dbReference type="PANTHER" id="PTHR10625">
    <property type="entry name" value="HISTONE DEACETYLASE HDAC1-RELATED"/>
    <property type="match status" value="1"/>
</dbReference>
<proteinExistence type="predicted"/>
<feature type="domain" description="Histone deacetylase" evidence="1">
    <location>
        <begin position="39"/>
        <end position="133"/>
    </location>
</feature>
<name>A0A1Q6DS61_METT1</name>
<dbReference type="SUPFAM" id="SSF52768">
    <property type="entry name" value="Arginase/deacetylase"/>
    <property type="match status" value="1"/>
</dbReference>
<dbReference type="GO" id="GO:0004407">
    <property type="term" value="F:histone deacetylase activity"/>
    <property type="evidence" value="ECO:0007669"/>
    <property type="project" value="TreeGrafter"/>
</dbReference>
<evidence type="ECO:0000313" key="2">
    <source>
        <dbReference type="EMBL" id="OKY77215.1"/>
    </source>
</evidence>
<accession>A0A1Q6DS61</accession>
<comment type="caution">
    <text evidence="2">The sequence shown here is derived from an EMBL/GenBank/DDBJ whole genome shotgun (WGS) entry which is preliminary data.</text>
</comment>
<dbReference type="InterPro" id="IPR023696">
    <property type="entry name" value="Ureohydrolase_dom_sf"/>
</dbReference>